<reference evidence="8" key="1">
    <citation type="submission" date="2020-07" db="EMBL/GenBank/DDBJ databases">
        <title>A long reads based de novo assembly of the rainbow trout Arlee double haploid line genome.</title>
        <authorList>
            <person name="Gao G."/>
            <person name="Palti Y."/>
        </authorList>
    </citation>
    <scope>NUCLEOTIDE SEQUENCE [LARGE SCALE GENOMIC DNA]</scope>
</reference>
<dbReference type="Gene3D" id="6.10.250.2670">
    <property type="match status" value="1"/>
</dbReference>
<feature type="compositionally biased region" description="Polar residues" evidence="5">
    <location>
        <begin position="518"/>
        <end position="527"/>
    </location>
</feature>
<feature type="compositionally biased region" description="Low complexity" evidence="5">
    <location>
        <begin position="341"/>
        <end position="352"/>
    </location>
</feature>
<dbReference type="PANTHER" id="PTHR10528:SF18">
    <property type="entry name" value="AF4_FMR2 FAMILY MEMBER 2"/>
    <property type="match status" value="1"/>
</dbReference>
<organism evidence="8 9">
    <name type="scientific">Oncorhynchus mykiss</name>
    <name type="common">Rainbow trout</name>
    <name type="synonym">Salmo gairdneri</name>
    <dbReference type="NCBI Taxonomy" id="8022"/>
    <lineage>
        <taxon>Eukaryota</taxon>
        <taxon>Metazoa</taxon>
        <taxon>Chordata</taxon>
        <taxon>Craniata</taxon>
        <taxon>Vertebrata</taxon>
        <taxon>Euteleostomi</taxon>
        <taxon>Actinopterygii</taxon>
        <taxon>Neopterygii</taxon>
        <taxon>Teleostei</taxon>
        <taxon>Protacanthopterygii</taxon>
        <taxon>Salmoniformes</taxon>
        <taxon>Salmonidae</taxon>
        <taxon>Salmoninae</taxon>
        <taxon>Oncorhynchus</taxon>
    </lineage>
</organism>
<dbReference type="GO" id="GO:0043484">
    <property type="term" value="P:regulation of RNA splicing"/>
    <property type="evidence" value="ECO:0007669"/>
    <property type="project" value="TreeGrafter"/>
</dbReference>
<dbReference type="InterPro" id="IPR007797">
    <property type="entry name" value="AF4/FMR2"/>
</dbReference>
<feature type="compositionally biased region" description="Basic and acidic residues" evidence="5">
    <location>
        <begin position="502"/>
        <end position="515"/>
    </location>
</feature>
<evidence type="ECO:0000313" key="8">
    <source>
        <dbReference type="Ensembl" id="ENSOMYP00000099757.2"/>
    </source>
</evidence>
<proteinExistence type="inferred from homology"/>
<feature type="domain" description="AF4/FMR2 C-terminal homology" evidence="7">
    <location>
        <begin position="785"/>
        <end position="1014"/>
    </location>
</feature>
<evidence type="ECO:0000259" key="7">
    <source>
        <dbReference type="Pfam" id="PF18876"/>
    </source>
</evidence>
<accession>A0A8C7UPW1</accession>
<dbReference type="Ensembl" id="ENSOMYT00000108262.2">
    <property type="protein sequence ID" value="ENSOMYP00000099757.2"/>
    <property type="gene ID" value="ENSOMYG00000045172.2"/>
</dbReference>
<feature type="chain" id="PRO_5035449491" evidence="6">
    <location>
        <begin position="23"/>
        <end position="1015"/>
    </location>
</feature>
<evidence type="ECO:0000256" key="4">
    <source>
        <dbReference type="ARBA" id="ARBA00023242"/>
    </source>
</evidence>
<sequence length="1015" mass="110422">WPFCSMSTWCCLLLLLSPCSHYEQDRNALKKREWERRTQEVQQDEDLFSSGFNLFGEPYKTNKGDALANRVQNTLGNYDEMKELLTSHSNQSHLVGIPKNFVPQTPGPMEKQDQPSFLTKGGQRGSNRVGTGNHTTSMPPPPSSSSLTSSSLRHGGGQQQAPKAPSSAEHGSYKDSNTHVKSPLEQEPGSHGASSPVASTSLLPSGLSTPTFPQGLHGKPSAVQQQKPTAYVRPMDGQDQMPLDSPELKPPLEVVDVGYSNPAFGSTITSSKSKLPKLTLTQTGEVGTCMIPMTLQYTHTGLETDVKCWGKAICSVLDRLAVGRGNSIPVATSRTSDPGHSSGASASSSESESSSESDSDSESSSSDSECNGASRTATPEPEPPSTNKWQLDKWLNKVTPHNKALISTQSERESHGLCSSQPDHSQQAPGSQDLAPGKSKPGPTVLLAQTDAKERALLSPIREKAKPKTGPKVSEGKSSKSPAAVVVEPAPARRSIGKKQPKKVERSSSLEEHSSWSKPINPSISTTPKEKEPPPLLEPPKSRTKGTSGKAAPRKEPRTTTTTTTTPHRGPSRILPKSKEFIETESSSSECHSEPEDLIKVPNPPCPGPSSLQTLKAANILSVSSLTSTCSTSISIPDPGVVGGLLEDPLLSPVPIVQNELLSPLRDFEDIKSLWVKIELSFLSRIPGQDPPEPPPVKVERQSPASQQSTPVEKPPSKAKRKHKASAEPFSLFFSLGTNWYWFLNICFHKNSEALENNSCVENILWPCSVVTLMRIRFDVSVVSSQMEKYGKAVNYADGALSFIECGNAMERDPLEAKSPYTMYSETVELIRYAMRLKNFTSHSATVAEKKLAVLCNRCLSLLYLRMFKLKKDHAVKYSRSLMEYFKNSAKSSQVPSPWGANGKNTGTPSPLSLSLSPVSWGSSSMGTAGSGASGNVAIPQRIHQMAASHVNITNNILRSYEHWDTAEKLATESQEFFQELDSMMEPLSQHSSMIELVHYIRQGLHWLRIEAHLL</sequence>
<name>A0A8C7UPW1_ONCMY</name>
<dbReference type="GO" id="GO:0002151">
    <property type="term" value="F:G-quadruplex RNA binding"/>
    <property type="evidence" value="ECO:0007669"/>
    <property type="project" value="TreeGrafter"/>
</dbReference>
<comment type="similarity">
    <text evidence="2">Belongs to the AF4 family.</text>
</comment>
<feature type="compositionally biased region" description="Polar residues" evidence="5">
    <location>
        <begin position="125"/>
        <end position="134"/>
    </location>
</feature>
<keyword evidence="4" id="KW-0539">Nucleus</keyword>
<feature type="compositionally biased region" description="Basic and acidic residues" evidence="5">
    <location>
        <begin position="451"/>
        <end position="466"/>
    </location>
</feature>
<dbReference type="InterPro" id="IPR043640">
    <property type="entry name" value="AF4/FMR2_CHD"/>
</dbReference>
<evidence type="ECO:0000256" key="2">
    <source>
        <dbReference type="ARBA" id="ARBA00007354"/>
    </source>
</evidence>
<protein>
    <submittedName>
        <fullName evidence="8">ALF transcription elongation factor 2</fullName>
    </submittedName>
</protein>
<evidence type="ECO:0000256" key="1">
    <source>
        <dbReference type="ARBA" id="ARBA00004123"/>
    </source>
</evidence>
<dbReference type="PANTHER" id="PTHR10528">
    <property type="entry name" value="AF4/FMR2 FAMILY MEMBER"/>
    <property type="match status" value="1"/>
</dbReference>
<dbReference type="GeneTree" id="ENSGT00950000182974"/>
<feature type="region of interest" description="Disordered" evidence="5">
    <location>
        <begin position="687"/>
        <end position="723"/>
    </location>
</feature>
<dbReference type="GO" id="GO:0016607">
    <property type="term" value="C:nuclear speck"/>
    <property type="evidence" value="ECO:0007669"/>
    <property type="project" value="TreeGrafter"/>
</dbReference>
<feature type="compositionally biased region" description="Polar residues" evidence="5">
    <location>
        <begin position="329"/>
        <end position="339"/>
    </location>
</feature>
<feature type="compositionally biased region" description="Low complexity" evidence="5">
    <location>
        <begin position="199"/>
        <end position="213"/>
    </location>
</feature>
<comment type="subcellular location">
    <subcellularLocation>
        <location evidence="1">Nucleus</location>
    </subcellularLocation>
</comment>
<feature type="region of interest" description="Disordered" evidence="5">
    <location>
        <begin position="89"/>
        <end position="227"/>
    </location>
</feature>
<evidence type="ECO:0000256" key="6">
    <source>
        <dbReference type="SAM" id="SignalP"/>
    </source>
</evidence>
<evidence type="ECO:0000313" key="9">
    <source>
        <dbReference type="Proteomes" id="UP000694395"/>
    </source>
</evidence>
<dbReference type="Proteomes" id="UP000694395">
    <property type="component" value="Chromosome 31"/>
</dbReference>
<keyword evidence="3" id="KW-0597">Phosphoprotein</keyword>
<dbReference type="Pfam" id="PF05110">
    <property type="entry name" value="AF-4"/>
    <property type="match status" value="2"/>
</dbReference>
<feature type="compositionally biased region" description="Basic and acidic residues" evidence="5">
    <location>
        <begin position="171"/>
        <end position="184"/>
    </location>
</feature>
<dbReference type="Pfam" id="PF18875">
    <property type="entry name" value="AF4_int"/>
    <property type="match status" value="1"/>
</dbReference>
<dbReference type="InterPro" id="IPR043639">
    <property type="entry name" value="AF4_int"/>
</dbReference>
<dbReference type="Pfam" id="PF18876">
    <property type="entry name" value="AFF4_CHD"/>
    <property type="match status" value="1"/>
</dbReference>
<feature type="signal peptide" evidence="6">
    <location>
        <begin position="1"/>
        <end position="22"/>
    </location>
</feature>
<keyword evidence="9" id="KW-1185">Reference proteome</keyword>
<reference evidence="8" key="2">
    <citation type="submission" date="2025-08" db="UniProtKB">
        <authorList>
            <consortium name="Ensembl"/>
        </authorList>
    </citation>
    <scope>IDENTIFICATION</scope>
</reference>
<feature type="region of interest" description="Disordered" evidence="5">
    <location>
        <begin position="328"/>
        <end position="388"/>
    </location>
</feature>
<feature type="compositionally biased region" description="Polar residues" evidence="5">
    <location>
        <begin position="417"/>
        <end position="430"/>
    </location>
</feature>
<feature type="region of interest" description="Disordered" evidence="5">
    <location>
        <begin position="406"/>
        <end position="597"/>
    </location>
</feature>
<feature type="compositionally biased region" description="Low complexity" evidence="5">
    <location>
        <begin position="482"/>
        <end position="492"/>
    </location>
</feature>
<dbReference type="AlphaFoldDB" id="A0A8C7UPW1"/>
<keyword evidence="6" id="KW-0732">Signal</keyword>
<feature type="region of interest" description="Disordered" evidence="5">
    <location>
        <begin position="891"/>
        <end position="910"/>
    </location>
</feature>
<evidence type="ECO:0000256" key="3">
    <source>
        <dbReference type="ARBA" id="ARBA00022553"/>
    </source>
</evidence>
<evidence type="ECO:0000256" key="5">
    <source>
        <dbReference type="SAM" id="MobiDB-lite"/>
    </source>
</evidence>
<reference evidence="8" key="3">
    <citation type="submission" date="2025-09" db="UniProtKB">
        <authorList>
            <consortium name="Ensembl"/>
        </authorList>
    </citation>
    <scope>IDENTIFICATION</scope>
</reference>